<accession>A0A2K3PI06</accession>
<organism evidence="1 2">
    <name type="scientific">Trifolium pratense</name>
    <name type="common">Red clover</name>
    <dbReference type="NCBI Taxonomy" id="57577"/>
    <lineage>
        <taxon>Eukaryota</taxon>
        <taxon>Viridiplantae</taxon>
        <taxon>Streptophyta</taxon>
        <taxon>Embryophyta</taxon>
        <taxon>Tracheophyta</taxon>
        <taxon>Spermatophyta</taxon>
        <taxon>Magnoliopsida</taxon>
        <taxon>eudicotyledons</taxon>
        <taxon>Gunneridae</taxon>
        <taxon>Pentapetalae</taxon>
        <taxon>rosids</taxon>
        <taxon>fabids</taxon>
        <taxon>Fabales</taxon>
        <taxon>Fabaceae</taxon>
        <taxon>Papilionoideae</taxon>
        <taxon>50 kb inversion clade</taxon>
        <taxon>NPAAA clade</taxon>
        <taxon>Hologalegina</taxon>
        <taxon>IRL clade</taxon>
        <taxon>Trifolieae</taxon>
        <taxon>Trifolium</taxon>
    </lineage>
</organism>
<dbReference type="EMBL" id="ASHM01007230">
    <property type="protein sequence ID" value="PNY14911.1"/>
    <property type="molecule type" value="Genomic_DNA"/>
</dbReference>
<reference evidence="1 2" key="2">
    <citation type="journal article" date="2017" name="Front. Plant Sci.">
        <title>Gene Classification and Mining of Molecular Markers Useful in Red Clover (Trifolium pratense) Breeding.</title>
        <authorList>
            <person name="Istvanek J."/>
            <person name="Dluhosova J."/>
            <person name="Dluhos P."/>
            <person name="Patkova L."/>
            <person name="Nedelnik J."/>
            <person name="Repkova J."/>
        </authorList>
    </citation>
    <scope>NUCLEOTIDE SEQUENCE [LARGE SCALE GENOMIC DNA]</scope>
    <source>
        <strain evidence="2">cv. Tatra</strain>
        <tissue evidence="1">Young leaves</tissue>
    </source>
</reference>
<comment type="caution">
    <text evidence="1">The sequence shown here is derived from an EMBL/GenBank/DDBJ whole genome shotgun (WGS) entry which is preliminary data.</text>
</comment>
<dbReference type="Proteomes" id="UP000236291">
    <property type="component" value="Unassembled WGS sequence"/>
</dbReference>
<gene>
    <name evidence="1" type="ORF">L195_g011600</name>
</gene>
<reference evidence="1 2" key="1">
    <citation type="journal article" date="2014" name="Am. J. Bot.">
        <title>Genome assembly and annotation for red clover (Trifolium pratense; Fabaceae).</title>
        <authorList>
            <person name="Istvanek J."/>
            <person name="Jaros M."/>
            <person name="Krenek A."/>
            <person name="Repkova J."/>
        </authorList>
    </citation>
    <scope>NUCLEOTIDE SEQUENCE [LARGE SCALE GENOMIC DNA]</scope>
    <source>
        <strain evidence="2">cv. Tatra</strain>
        <tissue evidence="1">Young leaves</tissue>
    </source>
</reference>
<protein>
    <submittedName>
        <fullName evidence="1">Uncharacterized protein</fullName>
    </submittedName>
</protein>
<name>A0A2K3PI06_TRIPR</name>
<sequence>MEELVLQQTGQITGGIRVCCGTGGCGGVRANCCMSRVLL</sequence>
<evidence type="ECO:0000313" key="2">
    <source>
        <dbReference type="Proteomes" id="UP000236291"/>
    </source>
</evidence>
<dbReference type="AlphaFoldDB" id="A0A2K3PI06"/>
<evidence type="ECO:0000313" key="1">
    <source>
        <dbReference type="EMBL" id="PNY14911.1"/>
    </source>
</evidence>
<proteinExistence type="predicted"/>